<dbReference type="PANTHER" id="PTHR35024">
    <property type="entry name" value="HYPOTHETICAL CYTOSOLIC PROTEIN"/>
    <property type="match status" value="1"/>
</dbReference>
<feature type="region of interest" description="Disordered" evidence="2">
    <location>
        <begin position="123"/>
        <end position="147"/>
    </location>
</feature>
<proteinExistence type="inferred from homology"/>
<dbReference type="EMBL" id="MTSM01000016">
    <property type="protein sequence ID" value="OPX54918.1"/>
    <property type="molecule type" value="Genomic_DNA"/>
</dbReference>
<dbReference type="RefSeq" id="WP_078745874.1">
    <property type="nucleotide sequence ID" value="NZ_FUXG01000016.1"/>
</dbReference>
<evidence type="ECO:0000256" key="2">
    <source>
        <dbReference type="SAM" id="MobiDB-lite"/>
    </source>
</evidence>
<evidence type="ECO:0000313" key="3">
    <source>
        <dbReference type="EMBL" id="OPX54918.1"/>
    </source>
</evidence>
<evidence type="ECO:0008006" key="5">
    <source>
        <dbReference type="Google" id="ProtNLM"/>
    </source>
</evidence>
<keyword evidence="4" id="KW-1185">Reference proteome</keyword>
<comment type="similarity">
    <text evidence="1">Belongs to the bactofilin family.</text>
</comment>
<dbReference type="PANTHER" id="PTHR35024:SF4">
    <property type="entry name" value="POLYMER-FORMING CYTOSKELETAL PROTEIN"/>
    <property type="match status" value="1"/>
</dbReference>
<protein>
    <recommendedName>
        <fullName evidence="5">Cell shape determination protein CcmA</fullName>
    </recommendedName>
</protein>
<sequence>MFGSSSKPSSHHFDTLISAKAELVGDLHFSGGLHIDGKVFGNIIAEDDSKAVVRISEKGMVVGEISAPHIIINGQVIGDIHSCEHIELASKATVKGNVHYNMIEMVMGSQVSGTLMHRYRGKPENRPAMPKNVTQEKPKISAADAEPEKAVAPVKLAAANAKTDAAVVNEKKS</sequence>
<accession>A0A1T4RED8</accession>
<evidence type="ECO:0000313" key="4">
    <source>
        <dbReference type="Proteomes" id="UP000191418"/>
    </source>
</evidence>
<gene>
    <name evidence="3" type="ORF">BTE48_11945</name>
</gene>
<evidence type="ECO:0000256" key="1">
    <source>
        <dbReference type="ARBA" id="ARBA00044755"/>
    </source>
</evidence>
<reference evidence="3 4" key="1">
    <citation type="submission" date="2017-01" db="EMBL/GenBank/DDBJ databases">
        <title>Genome Sequencing of a Marine Spirillum, Oceanospirillum multiglobuliferum ATCC 33336, from Japan.</title>
        <authorList>
            <person name="Carney J.G."/>
            <person name="Trachtenberg A.M."/>
            <person name="Rheaume B.A."/>
            <person name="Linnane J.D."/>
            <person name="Pitts N.L."/>
            <person name="Mykles D.L."/>
            <person name="Maclea K.S."/>
        </authorList>
    </citation>
    <scope>NUCLEOTIDE SEQUENCE [LARGE SCALE GENOMIC DNA]</scope>
    <source>
        <strain evidence="3 4">ATCC 33336</strain>
    </source>
</reference>
<dbReference type="Pfam" id="PF04519">
    <property type="entry name" value="Bactofilin"/>
    <property type="match status" value="1"/>
</dbReference>
<organism evidence="3 4">
    <name type="scientific">Oceanospirillum multiglobuliferum</name>
    <dbReference type="NCBI Taxonomy" id="64969"/>
    <lineage>
        <taxon>Bacteria</taxon>
        <taxon>Pseudomonadati</taxon>
        <taxon>Pseudomonadota</taxon>
        <taxon>Gammaproteobacteria</taxon>
        <taxon>Oceanospirillales</taxon>
        <taxon>Oceanospirillaceae</taxon>
        <taxon>Oceanospirillum</taxon>
    </lineage>
</organism>
<dbReference type="STRING" id="64969.SAMN02745127_02309"/>
<dbReference type="Proteomes" id="UP000191418">
    <property type="component" value="Unassembled WGS sequence"/>
</dbReference>
<dbReference type="OrthoDB" id="5294247at2"/>
<dbReference type="InterPro" id="IPR007607">
    <property type="entry name" value="BacA/B"/>
</dbReference>
<name>A0A1T4RED8_9GAMM</name>
<comment type="caution">
    <text evidence="3">The sequence shown here is derived from an EMBL/GenBank/DDBJ whole genome shotgun (WGS) entry which is preliminary data.</text>
</comment>
<dbReference type="AlphaFoldDB" id="A0A1T4RED8"/>